<accession>A0A6N9TR19</accession>
<feature type="transmembrane region" description="Helical" evidence="7">
    <location>
        <begin position="485"/>
        <end position="504"/>
    </location>
</feature>
<keyword evidence="4 7" id="KW-1133">Transmembrane helix</keyword>
<dbReference type="PANTHER" id="PTHR30071">
    <property type="entry name" value="HEME EXPORTER PROTEIN C"/>
    <property type="match status" value="1"/>
</dbReference>
<dbReference type="AlphaFoldDB" id="A0A6N9TR19"/>
<evidence type="ECO:0000256" key="7">
    <source>
        <dbReference type="SAM" id="Phobius"/>
    </source>
</evidence>
<reference evidence="10 11" key="1">
    <citation type="submission" date="2020-02" db="EMBL/GenBank/DDBJ databases">
        <title>Comparative genomics of sulfur disproportionating microorganisms.</title>
        <authorList>
            <person name="Ward L.M."/>
            <person name="Bertran E."/>
            <person name="Johnston D.T."/>
        </authorList>
    </citation>
    <scope>NUCLEOTIDE SEQUENCE [LARGE SCALE GENOMIC DNA]</scope>
    <source>
        <strain evidence="10 11">DSM 100025</strain>
    </source>
</reference>
<comment type="caution">
    <text evidence="10">The sequence shown here is derived from an EMBL/GenBank/DDBJ whole genome shotgun (WGS) entry which is preliminary data.</text>
</comment>
<dbReference type="GO" id="GO:0020037">
    <property type="term" value="F:heme binding"/>
    <property type="evidence" value="ECO:0007669"/>
    <property type="project" value="InterPro"/>
</dbReference>
<dbReference type="Pfam" id="PF05140">
    <property type="entry name" value="ResB"/>
    <property type="match status" value="1"/>
</dbReference>
<feature type="transmembrane region" description="Helical" evidence="7">
    <location>
        <begin position="546"/>
        <end position="566"/>
    </location>
</feature>
<evidence type="ECO:0000313" key="11">
    <source>
        <dbReference type="Proteomes" id="UP000469346"/>
    </source>
</evidence>
<comment type="subcellular location">
    <subcellularLocation>
        <location evidence="1">Membrane</location>
        <topology evidence="1">Multi-pass membrane protein</topology>
    </subcellularLocation>
</comment>
<feature type="compositionally biased region" description="Low complexity" evidence="6">
    <location>
        <begin position="206"/>
        <end position="220"/>
    </location>
</feature>
<evidence type="ECO:0000259" key="8">
    <source>
        <dbReference type="Pfam" id="PF01578"/>
    </source>
</evidence>
<feature type="non-terminal residue" evidence="10">
    <location>
        <position position="1"/>
    </location>
</feature>
<keyword evidence="2 7" id="KW-0812">Transmembrane</keyword>
<keyword evidence="5 7" id="KW-0472">Membrane</keyword>
<dbReference type="PANTHER" id="PTHR30071:SF1">
    <property type="entry name" value="CYTOCHROME B_B6 PROTEIN-RELATED"/>
    <property type="match status" value="1"/>
</dbReference>
<feature type="compositionally biased region" description="Basic residues" evidence="6">
    <location>
        <begin position="286"/>
        <end position="299"/>
    </location>
</feature>
<evidence type="ECO:0000256" key="6">
    <source>
        <dbReference type="SAM" id="MobiDB-lite"/>
    </source>
</evidence>
<dbReference type="EMBL" id="JAAGRR010000023">
    <property type="protein sequence ID" value="NDY41887.1"/>
    <property type="molecule type" value="Genomic_DNA"/>
</dbReference>
<dbReference type="Proteomes" id="UP000469346">
    <property type="component" value="Unassembled WGS sequence"/>
</dbReference>
<dbReference type="InterPro" id="IPR002541">
    <property type="entry name" value="Cyt_c_assembly"/>
</dbReference>
<evidence type="ECO:0000259" key="9">
    <source>
        <dbReference type="Pfam" id="PF05140"/>
    </source>
</evidence>
<proteinExistence type="predicted"/>
<feature type="compositionally biased region" description="Gly residues" evidence="6">
    <location>
        <begin position="221"/>
        <end position="230"/>
    </location>
</feature>
<keyword evidence="3" id="KW-0201">Cytochrome c-type biogenesis</keyword>
<feature type="domain" description="ResB-like" evidence="9">
    <location>
        <begin position="7"/>
        <end position="124"/>
    </location>
</feature>
<feature type="transmembrane region" description="Helical" evidence="7">
    <location>
        <begin position="382"/>
        <end position="399"/>
    </location>
</feature>
<dbReference type="Pfam" id="PF01578">
    <property type="entry name" value="Cytochrom_C_asm"/>
    <property type="match status" value="1"/>
</dbReference>
<evidence type="ECO:0000313" key="10">
    <source>
        <dbReference type="EMBL" id="NDY41887.1"/>
    </source>
</evidence>
<evidence type="ECO:0000256" key="4">
    <source>
        <dbReference type="ARBA" id="ARBA00022989"/>
    </source>
</evidence>
<feature type="transmembrane region" description="Helical" evidence="7">
    <location>
        <begin position="438"/>
        <end position="465"/>
    </location>
</feature>
<evidence type="ECO:0000256" key="3">
    <source>
        <dbReference type="ARBA" id="ARBA00022748"/>
    </source>
</evidence>
<name>A0A6N9TR19_DISTH</name>
<evidence type="ECO:0000256" key="5">
    <source>
        <dbReference type="ARBA" id="ARBA00023136"/>
    </source>
</evidence>
<evidence type="ECO:0000256" key="2">
    <source>
        <dbReference type="ARBA" id="ARBA00022692"/>
    </source>
</evidence>
<evidence type="ECO:0000256" key="1">
    <source>
        <dbReference type="ARBA" id="ARBA00004141"/>
    </source>
</evidence>
<feature type="region of interest" description="Disordered" evidence="6">
    <location>
        <begin position="274"/>
        <end position="305"/>
    </location>
</feature>
<feature type="transmembrane region" description="Helical" evidence="7">
    <location>
        <begin position="348"/>
        <end position="370"/>
    </location>
</feature>
<dbReference type="InterPro" id="IPR045062">
    <property type="entry name" value="Cyt_c_biogenesis_CcsA/CcmC"/>
</dbReference>
<dbReference type="InterPro" id="IPR007816">
    <property type="entry name" value="ResB-like_domain"/>
</dbReference>
<keyword evidence="11" id="KW-1185">Reference proteome</keyword>
<feature type="transmembrane region" description="Helical" evidence="7">
    <location>
        <begin position="318"/>
        <end position="336"/>
    </location>
</feature>
<gene>
    <name evidence="10" type="primary">ccsA</name>
    <name evidence="10" type="ORF">G3N55_03365</name>
</gene>
<dbReference type="GO" id="GO:0017004">
    <property type="term" value="P:cytochrome complex assembly"/>
    <property type="evidence" value="ECO:0007669"/>
    <property type="project" value="UniProtKB-KW"/>
</dbReference>
<feature type="domain" description="Cytochrome c assembly protein" evidence="8">
    <location>
        <begin position="387"/>
        <end position="571"/>
    </location>
</feature>
<feature type="region of interest" description="Disordered" evidence="6">
    <location>
        <begin position="148"/>
        <end position="255"/>
    </location>
</feature>
<feature type="compositionally biased region" description="Gly residues" evidence="6">
    <location>
        <begin position="196"/>
        <end position="205"/>
    </location>
</feature>
<feature type="transmembrane region" description="Helical" evidence="7">
    <location>
        <begin position="516"/>
        <end position="534"/>
    </location>
</feature>
<feature type="transmembrane region" description="Helical" evidence="7">
    <location>
        <begin position="12"/>
        <end position="30"/>
    </location>
</feature>
<dbReference type="GO" id="GO:0005886">
    <property type="term" value="C:plasma membrane"/>
    <property type="evidence" value="ECO:0007669"/>
    <property type="project" value="TreeGrafter"/>
</dbReference>
<organism evidence="10 11">
    <name type="scientific">Dissulfurirhabdus thermomarina</name>
    <dbReference type="NCBI Taxonomy" id="1765737"/>
    <lineage>
        <taxon>Bacteria</taxon>
        <taxon>Deltaproteobacteria</taxon>
        <taxon>Dissulfurirhabdaceae</taxon>
        <taxon>Dissulfurirhabdus</taxon>
    </lineage>
</organism>
<sequence length="581" mass="62850">FRRRGSARWGTLVLHAGLFLVLSAFLYRGLLGQRGEVRLMEGDRLPRLTRGAFAWTETGLLAGPFDLDFGLALNEVRPVPDADGGLRDVRSRIELLDPGGGSTSLELDLSAPVRRGGVRLYQTDRWGFVATFFLRGAGRFLATHYFLDPPGRPGGASPGAGTSRRRGFASGWPSTPTSWTPAAWNPGAPAGTWWSGRGGGSGSRGGSSSASGSDSGTRGWSSGGWPGGRGSWRPGTRAACSSTRGSSPRPWERPWSTWCGRGRSTWCAARTAGWRRGSGRPIPAASRRRSGRRPGRPSRRPWTEDEMAAWPEADWEMLLSWAAVAGYAVSAVALALGSGLGREGLRRAAIWLLAAGFGCHGLALGLRWAVVGHGPYTTTYEVYSSNAWVIAALFLAAAWRAPRLLAAGIVAVPGAMFFLMLGLAKYEGLPGLPTAFHYGWLAVHVLFVKLAIAAILVALGCSLWLLRRPGRGAAAGELDRYNYRFMGLAFFFWTVATASGAVWADLRWGRYWGWDPIETWSFIVWIGLGLNLHLQRFYGWRGRRAAWLTAACFGFFLLALFVIPLVGGSLHTMYVVGEGAS</sequence>
<protein>
    <submittedName>
        <fullName evidence="10">Cytochrome c biogenesis protein CcsA</fullName>
    </submittedName>
</protein>
<feature type="transmembrane region" description="Helical" evidence="7">
    <location>
        <begin position="404"/>
        <end position="426"/>
    </location>
</feature>